<reference evidence="1" key="1">
    <citation type="submission" date="2022-07" db="EMBL/GenBank/DDBJ databases">
        <title>Genome Sequence of Phlebia brevispora.</title>
        <authorList>
            <person name="Buettner E."/>
        </authorList>
    </citation>
    <scope>NUCLEOTIDE SEQUENCE</scope>
    <source>
        <strain evidence="1">MPL23</strain>
    </source>
</reference>
<dbReference type="Proteomes" id="UP001148662">
    <property type="component" value="Unassembled WGS sequence"/>
</dbReference>
<gene>
    <name evidence="1" type="ORF">NM688_g1799</name>
</gene>
<organism evidence="1 2">
    <name type="scientific">Phlebia brevispora</name>
    <dbReference type="NCBI Taxonomy" id="194682"/>
    <lineage>
        <taxon>Eukaryota</taxon>
        <taxon>Fungi</taxon>
        <taxon>Dikarya</taxon>
        <taxon>Basidiomycota</taxon>
        <taxon>Agaricomycotina</taxon>
        <taxon>Agaricomycetes</taxon>
        <taxon>Polyporales</taxon>
        <taxon>Meruliaceae</taxon>
        <taxon>Phlebia</taxon>
    </lineage>
</organism>
<comment type="caution">
    <text evidence="1">The sequence shown here is derived from an EMBL/GenBank/DDBJ whole genome shotgun (WGS) entry which is preliminary data.</text>
</comment>
<evidence type="ECO:0000313" key="2">
    <source>
        <dbReference type="Proteomes" id="UP001148662"/>
    </source>
</evidence>
<name>A0ACC1TA65_9APHY</name>
<keyword evidence="2" id="KW-1185">Reference proteome</keyword>
<proteinExistence type="predicted"/>
<evidence type="ECO:0000313" key="1">
    <source>
        <dbReference type="EMBL" id="KAJ3556842.1"/>
    </source>
</evidence>
<protein>
    <submittedName>
        <fullName evidence="1">Uncharacterized protein</fullName>
    </submittedName>
</protein>
<accession>A0ACC1TA65</accession>
<sequence>MTASVEDVANKFFDYVIVGGGTAGLTLAARLSEDPSKTVLVLEGGGANVQDPNILRPASFGAHFGNEQYCFDYQSIEQAHLSDRKIDLQRGKGLGGSSAINFLCWTKPSVKDIDDFERLGNPGWNWDNYESFIARSEGFVDPPEEIKKKFKLDVDNWKIGRDGPINLSFPGKIEEAELKIQETFLNSGLSLAPKPLSGDPKGVFFIPNTYDPKTHTRSYSTTAFYLPNKDRANLTVLVNAPARRVLTEQAGNGRMSAVGVEFEHANRVYVVNVASEVILSAGSLQSPHILELSGIGRKEILERINVQTKIELPGVGENVQEHMLVGISWELKDDIAWDTLDLLRDPAVAEKHLELHATGEGLYTTGIIGFAFTTLDQYSPEAGNIYQSMKDKIAQMDPKTSPAGLLEQYRIQLERFEPGAGSPGCEFISLPVFLSGPNPPVPGKRYASILVATNHTFSRGTIHSVSEDPAKNPHYDPHYFEQGVDLDIHTEMTKYARKLAEITPFKDMIAKEANPGPEVQTDEQLREWIKSTVLSTWHTAGSCSMLPLEKNGVVDPTLKVYGTNNLRVVDLSVVPLHIGAHPQATVYAIAEQAADIIKGKFTA</sequence>
<dbReference type="EMBL" id="JANHOG010000206">
    <property type="protein sequence ID" value="KAJ3556842.1"/>
    <property type="molecule type" value="Genomic_DNA"/>
</dbReference>